<dbReference type="RefSeq" id="XP_033528386.1">
    <property type="nucleotide sequence ID" value="XM_033670020.1"/>
</dbReference>
<keyword evidence="3" id="KW-1185">Reference proteome</keyword>
<sequence>MASGSKRQRGSGSPHRESHVKRTRRLSSSASVHSQRKSASQQPPRAKSVFRGDRDPYLPKGNSSATFLPTSDDWTFRVKVISSSTDLDNDVFKRAVQGLVKICFPEKVLEELGIQVLEDNMRHEKAPEANITKMVEIFRSEMVHRVVWMLAEYLDTSSKVDATVSSIMAASAKLHGENVGDDVLGYVIDSLNRLRSRVPCNSTELLANGEGLKESTEDKNAILDSEASTAVEDDAAKSSDESSEEEPAPPRKKGKRRKKDKSRKRLQEQDHAAQGTETEMDTPVAPAESVVQSQEEQPPDDKEKKVSSTWRWDIDPENLSRDAILDVFKRTTDLFAFHALPIAQRQFGLDPTPKRKELRKKIQSMFDDMEDKDHAKWDDSLRKLRSGDVTMLVRTETPSSYRHRNTATPAPITRVAAGRSSTANKPQDIVGLPDSDEILIKREATANDEVVVEASGTEARSHEGRFTATATTFQQLSTKERVALAGKNGSHDAGGHDLATEAKAPQKRPQTPIVDFLIGHSQINLQDFKDSVYMIMERLFERISDKSINSINVVQHDGTIKTITRFSLQVRLMACIPNPKSKWFPEQSRMMLEENLIPWVLANFFNFVELKQHEFFFTHIKPILSTVVDSVCDRRMSLDKESSSITRATMTLSLHQRGLSMRTICGRKNTVFQDYLNGIVGDHNCDNNTRRHRLDRVLRSVAFIHREKFPELKSSALVKEWERLTGLKW</sequence>
<evidence type="ECO:0000313" key="3">
    <source>
        <dbReference type="Proteomes" id="UP000799771"/>
    </source>
</evidence>
<evidence type="ECO:0000256" key="1">
    <source>
        <dbReference type="SAM" id="MobiDB-lite"/>
    </source>
</evidence>
<feature type="region of interest" description="Disordered" evidence="1">
    <location>
        <begin position="209"/>
        <end position="309"/>
    </location>
</feature>
<feature type="compositionally biased region" description="Polar residues" evidence="1">
    <location>
        <begin position="26"/>
        <end position="43"/>
    </location>
</feature>
<reference evidence="2" key="1">
    <citation type="journal article" date="2020" name="Stud. Mycol.">
        <title>101 Dothideomycetes genomes: a test case for predicting lifestyles and emergence of pathogens.</title>
        <authorList>
            <person name="Haridas S."/>
            <person name="Albert R."/>
            <person name="Binder M."/>
            <person name="Bloem J."/>
            <person name="Labutti K."/>
            <person name="Salamov A."/>
            <person name="Andreopoulos B."/>
            <person name="Baker S."/>
            <person name="Barry K."/>
            <person name="Bills G."/>
            <person name="Bluhm B."/>
            <person name="Cannon C."/>
            <person name="Castanera R."/>
            <person name="Culley D."/>
            <person name="Daum C."/>
            <person name="Ezra D."/>
            <person name="Gonzalez J."/>
            <person name="Henrissat B."/>
            <person name="Kuo A."/>
            <person name="Liang C."/>
            <person name="Lipzen A."/>
            <person name="Lutzoni F."/>
            <person name="Magnuson J."/>
            <person name="Mondo S."/>
            <person name="Nolan M."/>
            <person name="Ohm R."/>
            <person name="Pangilinan J."/>
            <person name="Park H.-J."/>
            <person name="Ramirez L."/>
            <person name="Alfaro M."/>
            <person name="Sun H."/>
            <person name="Tritt A."/>
            <person name="Yoshinaga Y."/>
            <person name="Zwiers L.-H."/>
            <person name="Turgeon B."/>
            <person name="Goodwin S."/>
            <person name="Spatafora J."/>
            <person name="Crous P."/>
            <person name="Grigoriev I."/>
        </authorList>
    </citation>
    <scope>NUCLEOTIDE SEQUENCE</scope>
    <source>
        <strain evidence="2">CBS 119687</strain>
    </source>
</reference>
<gene>
    <name evidence="2" type="ORF">P153DRAFT_381171</name>
</gene>
<feature type="compositionally biased region" description="Basic residues" evidence="1">
    <location>
        <begin position="250"/>
        <end position="264"/>
    </location>
</feature>
<accession>A0A6A6AQ00</accession>
<proteinExistence type="predicted"/>
<dbReference type="GeneID" id="54410452"/>
<dbReference type="EMBL" id="ML977498">
    <property type="protein sequence ID" value="KAF2133999.1"/>
    <property type="molecule type" value="Genomic_DNA"/>
</dbReference>
<feature type="compositionally biased region" description="Basic and acidic residues" evidence="1">
    <location>
        <begin position="299"/>
        <end position="309"/>
    </location>
</feature>
<feature type="region of interest" description="Disordered" evidence="1">
    <location>
        <begin position="1"/>
        <end position="64"/>
    </location>
</feature>
<feature type="compositionally biased region" description="Basic and acidic residues" evidence="1">
    <location>
        <begin position="211"/>
        <end position="221"/>
    </location>
</feature>
<dbReference type="AlphaFoldDB" id="A0A6A6AQ00"/>
<dbReference type="OrthoDB" id="3799856at2759"/>
<name>A0A6A6AQ00_9PLEO</name>
<evidence type="ECO:0000313" key="2">
    <source>
        <dbReference type="EMBL" id="KAF2133999.1"/>
    </source>
</evidence>
<organism evidence="2 3">
    <name type="scientific">Dothidotthia symphoricarpi CBS 119687</name>
    <dbReference type="NCBI Taxonomy" id="1392245"/>
    <lineage>
        <taxon>Eukaryota</taxon>
        <taxon>Fungi</taxon>
        <taxon>Dikarya</taxon>
        <taxon>Ascomycota</taxon>
        <taxon>Pezizomycotina</taxon>
        <taxon>Dothideomycetes</taxon>
        <taxon>Pleosporomycetidae</taxon>
        <taxon>Pleosporales</taxon>
        <taxon>Dothidotthiaceae</taxon>
        <taxon>Dothidotthia</taxon>
    </lineage>
</organism>
<dbReference type="Proteomes" id="UP000799771">
    <property type="component" value="Unassembled WGS sequence"/>
</dbReference>
<protein>
    <submittedName>
        <fullName evidence="2">Uncharacterized protein</fullName>
    </submittedName>
</protein>